<sequence length="121" mass="13613">MNSADRYKCFVVPEGTKKVSYGKDTKLPSQYRGKITQLGRSFLGVRSVCVIVQLHVLIVVLLAYFVLTRAVLKPSSSALRRPPSLLITPTHVPNLELEADEIQKRLTLLIEFSNKFQKSIV</sequence>
<proteinExistence type="predicted"/>
<dbReference type="AlphaFoldDB" id="A0AAN8UIF6"/>
<keyword evidence="3" id="KW-1185">Reference proteome</keyword>
<evidence type="ECO:0000313" key="2">
    <source>
        <dbReference type="EMBL" id="KAK6913294.1"/>
    </source>
</evidence>
<gene>
    <name evidence="2" type="ORF">RJ641_022895</name>
</gene>
<name>A0AAN8UIF6_9MAGN</name>
<keyword evidence="1" id="KW-1133">Transmembrane helix</keyword>
<organism evidence="2 3">
    <name type="scientific">Dillenia turbinata</name>
    <dbReference type="NCBI Taxonomy" id="194707"/>
    <lineage>
        <taxon>Eukaryota</taxon>
        <taxon>Viridiplantae</taxon>
        <taxon>Streptophyta</taxon>
        <taxon>Embryophyta</taxon>
        <taxon>Tracheophyta</taxon>
        <taxon>Spermatophyta</taxon>
        <taxon>Magnoliopsida</taxon>
        <taxon>eudicotyledons</taxon>
        <taxon>Gunneridae</taxon>
        <taxon>Pentapetalae</taxon>
        <taxon>Dilleniales</taxon>
        <taxon>Dilleniaceae</taxon>
        <taxon>Dillenia</taxon>
    </lineage>
</organism>
<accession>A0AAN8UIF6</accession>
<feature type="transmembrane region" description="Helical" evidence="1">
    <location>
        <begin position="50"/>
        <end position="72"/>
    </location>
</feature>
<keyword evidence="1" id="KW-0812">Transmembrane</keyword>
<evidence type="ECO:0000256" key="1">
    <source>
        <dbReference type="SAM" id="Phobius"/>
    </source>
</evidence>
<dbReference type="Proteomes" id="UP001370490">
    <property type="component" value="Unassembled WGS sequence"/>
</dbReference>
<reference evidence="2 3" key="1">
    <citation type="submission" date="2023-12" db="EMBL/GenBank/DDBJ databases">
        <title>A high-quality genome assembly for Dillenia turbinata (Dilleniales).</title>
        <authorList>
            <person name="Chanderbali A."/>
        </authorList>
    </citation>
    <scope>NUCLEOTIDE SEQUENCE [LARGE SCALE GENOMIC DNA]</scope>
    <source>
        <strain evidence="2">LSX21</strain>
        <tissue evidence="2">Leaf</tissue>
    </source>
</reference>
<keyword evidence="1" id="KW-0472">Membrane</keyword>
<dbReference type="EMBL" id="JBAMMX010000027">
    <property type="protein sequence ID" value="KAK6913294.1"/>
    <property type="molecule type" value="Genomic_DNA"/>
</dbReference>
<comment type="caution">
    <text evidence="2">The sequence shown here is derived from an EMBL/GenBank/DDBJ whole genome shotgun (WGS) entry which is preliminary data.</text>
</comment>
<evidence type="ECO:0000313" key="3">
    <source>
        <dbReference type="Proteomes" id="UP001370490"/>
    </source>
</evidence>
<protein>
    <submittedName>
        <fullName evidence="2">Uncharacterized protein</fullName>
    </submittedName>
</protein>